<organism evidence="2 3">
    <name type="scientific">Lepidopterella palustris CBS 459.81</name>
    <dbReference type="NCBI Taxonomy" id="1314670"/>
    <lineage>
        <taxon>Eukaryota</taxon>
        <taxon>Fungi</taxon>
        <taxon>Dikarya</taxon>
        <taxon>Ascomycota</taxon>
        <taxon>Pezizomycotina</taxon>
        <taxon>Dothideomycetes</taxon>
        <taxon>Pleosporomycetidae</taxon>
        <taxon>Mytilinidiales</taxon>
        <taxon>Argynnaceae</taxon>
        <taxon>Lepidopterella</taxon>
    </lineage>
</organism>
<sequence>RLCETRDLPPTTPYATLSYCWGRLQFFTLNESNYESMLQRINVSKLTKTFREAMETAKRLEVWYIWIDSLCIIQDSQEDWRIESALMGQVYEHSHCNIAASKAENGGDGCFTMRKPFSIQPFRVQREWNCIPRQITH</sequence>
<dbReference type="Pfam" id="PF06985">
    <property type="entry name" value="HET"/>
    <property type="match status" value="1"/>
</dbReference>
<feature type="non-terminal residue" evidence="2">
    <location>
        <position position="1"/>
    </location>
</feature>
<dbReference type="Proteomes" id="UP000250266">
    <property type="component" value="Unassembled WGS sequence"/>
</dbReference>
<dbReference type="InterPro" id="IPR010730">
    <property type="entry name" value="HET"/>
</dbReference>
<accession>A0A8E2JDJ4</accession>
<evidence type="ECO:0000313" key="3">
    <source>
        <dbReference type="Proteomes" id="UP000250266"/>
    </source>
</evidence>
<evidence type="ECO:0000313" key="2">
    <source>
        <dbReference type="EMBL" id="OCK78635.1"/>
    </source>
</evidence>
<dbReference type="PANTHER" id="PTHR33112">
    <property type="entry name" value="DOMAIN PROTEIN, PUTATIVE-RELATED"/>
    <property type="match status" value="1"/>
</dbReference>
<reference evidence="2 3" key="1">
    <citation type="journal article" date="2016" name="Nat. Commun.">
        <title>Ectomycorrhizal ecology is imprinted in the genome of the dominant symbiotic fungus Cenococcum geophilum.</title>
        <authorList>
            <consortium name="DOE Joint Genome Institute"/>
            <person name="Peter M."/>
            <person name="Kohler A."/>
            <person name="Ohm R.A."/>
            <person name="Kuo A."/>
            <person name="Krutzmann J."/>
            <person name="Morin E."/>
            <person name="Arend M."/>
            <person name="Barry K.W."/>
            <person name="Binder M."/>
            <person name="Choi C."/>
            <person name="Clum A."/>
            <person name="Copeland A."/>
            <person name="Grisel N."/>
            <person name="Haridas S."/>
            <person name="Kipfer T."/>
            <person name="LaButti K."/>
            <person name="Lindquist E."/>
            <person name="Lipzen A."/>
            <person name="Maire R."/>
            <person name="Meier B."/>
            <person name="Mihaltcheva S."/>
            <person name="Molinier V."/>
            <person name="Murat C."/>
            <person name="Poggeler S."/>
            <person name="Quandt C.A."/>
            <person name="Sperisen C."/>
            <person name="Tritt A."/>
            <person name="Tisserant E."/>
            <person name="Crous P.W."/>
            <person name="Henrissat B."/>
            <person name="Nehls U."/>
            <person name="Egli S."/>
            <person name="Spatafora J.W."/>
            <person name="Grigoriev I.V."/>
            <person name="Martin F.M."/>
        </authorList>
    </citation>
    <scope>NUCLEOTIDE SEQUENCE [LARGE SCALE GENOMIC DNA]</scope>
    <source>
        <strain evidence="2 3">CBS 459.81</strain>
    </source>
</reference>
<keyword evidence="3" id="KW-1185">Reference proteome</keyword>
<dbReference type="PANTHER" id="PTHR33112:SF13">
    <property type="entry name" value="HETEROKARYON INCOMPATIBILITY DOMAIN-CONTAINING PROTEIN"/>
    <property type="match status" value="1"/>
</dbReference>
<dbReference type="AlphaFoldDB" id="A0A8E2JDJ4"/>
<gene>
    <name evidence="2" type="ORF">K432DRAFT_301561</name>
</gene>
<dbReference type="EMBL" id="KV745048">
    <property type="protein sequence ID" value="OCK78635.1"/>
    <property type="molecule type" value="Genomic_DNA"/>
</dbReference>
<proteinExistence type="predicted"/>
<name>A0A8E2JDJ4_9PEZI</name>
<evidence type="ECO:0000259" key="1">
    <source>
        <dbReference type="Pfam" id="PF06985"/>
    </source>
</evidence>
<protein>
    <submittedName>
        <fullName evidence="2">Heterokaryon incompatibility</fullName>
    </submittedName>
</protein>
<dbReference type="OrthoDB" id="2958217at2759"/>
<feature type="domain" description="Heterokaryon incompatibility" evidence="1">
    <location>
        <begin position="14"/>
        <end position="126"/>
    </location>
</feature>